<dbReference type="GeneID" id="28849568"/>
<feature type="transmembrane region" description="Helical" evidence="1">
    <location>
        <begin position="126"/>
        <end position="148"/>
    </location>
</feature>
<gene>
    <name evidence="2" type="ORF">VFPPC_06561</name>
</gene>
<evidence type="ECO:0000313" key="2">
    <source>
        <dbReference type="EMBL" id="OAQ60420.2"/>
    </source>
</evidence>
<proteinExistence type="predicted"/>
<dbReference type="RefSeq" id="XP_022284079.1">
    <property type="nucleotide sequence ID" value="XM_022428521.1"/>
</dbReference>
<feature type="transmembrane region" description="Helical" evidence="1">
    <location>
        <begin position="412"/>
        <end position="430"/>
    </location>
</feature>
<feature type="transmembrane region" description="Helical" evidence="1">
    <location>
        <begin position="540"/>
        <end position="558"/>
    </location>
</feature>
<keyword evidence="3" id="KW-1185">Reference proteome</keyword>
<keyword evidence="1" id="KW-0472">Membrane</keyword>
<evidence type="ECO:0000313" key="3">
    <source>
        <dbReference type="Proteomes" id="UP000078397"/>
    </source>
</evidence>
<dbReference type="Proteomes" id="UP000078397">
    <property type="component" value="Unassembled WGS sequence"/>
</dbReference>
<feature type="transmembrane region" description="Helical" evidence="1">
    <location>
        <begin position="437"/>
        <end position="460"/>
    </location>
</feature>
<reference evidence="2 3" key="1">
    <citation type="journal article" date="2016" name="PLoS Pathog.">
        <title>Biosynthesis of antibiotic leucinostatins in bio-control fungus Purpureocillium lilacinum and their inhibition on phytophthora revealed by genome mining.</title>
        <authorList>
            <person name="Wang G."/>
            <person name="Liu Z."/>
            <person name="Lin R."/>
            <person name="Li E."/>
            <person name="Mao Z."/>
            <person name="Ling J."/>
            <person name="Yang Y."/>
            <person name="Yin W.B."/>
            <person name="Xie B."/>
        </authorList>
    </citation>
    <scope>NUCLEOTIDE SEQUENCE [LARGE SCALE GENOMIC DNA]</scope>
    <source>
        <strain evidence="2">170</strain>
    </source>
</reference>
<dbReference type="OrthoDB" id="3945378at2759"/>
<comment type="caution">
    <text evidence="2">The sequence shown here is derived from an EMBL/GenBank/DDBJ whole genome shotgun (WGS) entry which is preliminary data.</text>
</comment>
<accession>A0A179F4X7</accession>
<keyword evidence="1" id="KW-1133">Transmembrane helix</keyword>
<sequence>MLSTTTVFKEAPCKAAASDRGTWVGIALMVAFKSPVGFEIAEVFCCVIAAGAGVVEIAPEVVNNELGSLDVVLPIVEVDGGPSNLSLIRPEVMGNSQSSSATQFAPVGVPALPSVKPCYLSGDPDLYGIGIRFGFYFQYAAAVIVIFGKFDKRFVGWLAGFVLLATATFVSLCINSTADTLVIMDWSIVADHEARERKWLNESYVQELIPRRDAVISRYQEAFVHAIGNIIYAVQLIMSDTRARQQSVKHLVERFVKAAQLYDSAVTEPSDHPAEGASHIPSDGGGQLRLLEPQIDTLARHIPEELEDLRRRVNEMGLETHHLEALARVFPDTQHTTTATEALAAVAREEQETNQLIKFAAVTTIYINKLGLVDRASAGVILITYAGFCSLAPWLFFIGVDRGARQGCDVKLLFFFAPISVYNHAFAICLKVIGVIAVILCLIAFVCGVIFLVLAVVQLFDDMAEEAAKEKGIQAMQATQRASDGRTTQPECNTMAVLAPRHGGHHLQVLLYGALYMQEESVEMTIQVNHLTLPPLFNSTGQLIALFVGGFMLFVTLYKELLSALYRFISWYNGGHWIPELRRVRKLGNWFHRFLRSMRLTQPAVGISDVERTTGGQAQILGNRIEEIGEGPLPLPAPNPV</sequence>
<dbReference type="EMBL" id="LSBJ02000008">
    <property type="protein sequence ID" value="OAQ60420.2"/>
    <property type="molecule type" value="Genomic_DNA"/>
</dbReference>
<feature type="transmembrane region" description="Helical" evidence="1">
    <location>
        <begin position="154"/>
        <end position="174"/>
    </location>
</feature>
<name>A0A179F4X7_METCM</name>
<keyword evidence="1" id="KW-0812">Transmembrane</keyword>
<feature type="transmembrane region" description="Helical" evidence="1">
    <location>
        <begin position="378"/>
        <end position="400"/>
    </location>
</feature>
<organism evidence="2 3">
    <name type="scientific">Pochonia chlamydosporia 170</name>
    <dbReference type="NCBI Taxonomy" id="1380566"/>
    <lineage>
        <taxon>Eukaryota</taxon>
        <taxon>Fungi</taxon>
        <taxon>Dikarya</taxon>
        <taxon>Ascomycota</taxon>
        <taxon>Pezizomycotina</taxon>
        <taxon>Sordariomycetes</taxon>
        <taxon>Hypocreomycetidae</taxon>
        <taxon>Hypocreales</taxon>
        <taxon>Clavicipitaceae</taxon>
        <taxon>Pochonia</taxon>
    </lineage>
</organism>
<dbReference type="KEGG" id="pchm:VFPPC_06561"/>
<dbReference type="AlphaFoldDB" id="A0A179F4X7"/>
<evidence type="ECO:0000256" key="1">
    <source>
        <dbReference type="SAM" id="Phobius"/>
    </source>
</evidence>
<protein>
    <submittedName>
        <fullName evidence="2">Uncharacterized protein</fullName>
    </submittedName>
</protein>